<dbReference type="GO" id="GO:0042732">
    <property type="term" value="P:D-xylose metabolic process"/>
    <property type="evidence" value="ECO:0007669"/>
    <property type="project" value="UniProtKB-KW"/>
</dbReference>
<dbReference type="Proteomes" id="UP001652582">
    <property type="component" value="Chromosome 15"/>
</dbReference>
<proteinExistence type="inferred from homology"/>
<dbReference type="RefSeq" id="XP_023952722.2">
    <property type="nucleotide sequence ID" value="XM_024096954.2"/>
</dbReference>
<evidence type="ECO:0000313" key="10">
    <source>
        <dbReference type="RefSeq" id="XP_023952722.2"/>
    </source>
</evidence>
<comment type="catalytic activity">
    <reaction evidence="7 8">
        <text>alpha-D-xylose = alpha-D-xylulofuranose</text>
        <dbReference type="Rhea" id="RHEA:22816"/>
        <dbReference type="ChEBI" id="CHEBI:28518"/>
        <dbReference type="ChEBI" id="CHEBI:188998"/>
        <dbReference type="EC" id="5.3.1.5"/>
    </reaction>
</comment>
<dbReference type="AlphaFoldDB" id="A0A6J1P4J4"/>
<evidence type="ECO:0000256" key="3">
    <source>
        <dbReference type="ARBA" id="ARBA00022629"/>
    </source>
</evidence>
<keyword evidence="4 8" id="KW-0479">Metal-binding</keyword>
<dbReference type="PROSITE" id="PS51415">
    <property type="entry name" value="XYLOSE_ISOMERASE"/>
    <property type="match status" value="1"/>
</dbReference>
<keyword evidence="9" id="KW-1185">Reference proteome</keyword>
<dbReference type="PRINTS" id="PR00688">
    <property type="entry name" value="XYLOSISMRASE"/>
</dbReference>
<evidence type="ECO:0000256" key="1">
    <source>
        <dbReference type="ARBA" id="ARBA00005765"/>
    </source>
</evidence>
<dbReference type="PANTHER" id="PTHR48408">
    <property type="match status" value="1"/>
</dbReference>
<dbReference type="EC" id="5.3.1.5" evidence="2 8"/>
<evidence type="ECO:0000256" key="6">
    <source>
        <dbReference type="ARBA" id="ARBA00023277"/>
    </source>
</evidence>
<dbReference type="InterPro" id="IPR036237">
    <property type="entry name" value="Xyl_isomerase-like_sf"/>
</dbReference>
<dbReference type="InterPro" id="IPR001998">
    <property type="entry name" value="Xylose_isomerase"/>
</dbReference>
<sequence length="459" mass="53176">MSYPQTGKRQKVRDAKAAENVDYFQGIDKIEYNNMAASTDTNQFRYYNSSERVHSRSMEDWLKYSLSFTDFRNFGTDTHSRATVNRPWDDNTNTIDNYKRCIKAFYDLCTKLGVKYWTAFDTDLVPQTDNWDENKSHWDDIVEYISELTQKCQVKLLWMAPDLHSHPRYVCGAFTSNESTAFVQAATQIKKCLEVSQRLSAECFLLWPYREGYDAIFQTDVAREIKLFAKLLKITAEYKDRLNYRCQLLIMPYHGNFGRNRSSVGSLAWQPSGADDTLHRYMWDLTSCLYFLKHHTLDRYYKVVTPPGHHMYMANVYSMFGGVTITDRFNCSDAKAAALMMKCIVDQGAAPPAGVALQLRARFGELRDVLALHVRFMDSFARALRAAGSLVADQLFAKQLQHRYASYYSGFGARLVSGDVSIEECEEFYKKNQTHEPTCTRSEHYHVVFQRYLDACEHI</sequence>
<dbReference type="Gene3D" id="3.20.20.150">
    <property type="entry name" value="Divalent-metal-dependent TIM barrel enzymes"/>
    <property type="match status" value="1"/>
</dbReference>
<evidence type="ECO:0000256" key="7">
    <source>
        <dbReference type="ARBA" id="ARBA00033659"/>
    </source>
</evidence>
<evidence type="ECO:0000313" key="9">
    <source>
        <dbReference type="Proteomes" id="UP001652582"/>
    </source>
</evidence>
<comment type="similarity">
    <text evidence="1 8">Belongs to the xylose isomerase family.</text>
</comment>
<dbReference type="KEGG" id="bany:112056513"/>
<dbReference type="GO" id="GO:0046872">
    <property type="term" value="F:metal ion binding"/>
    <property type="evidence" value="ECO:0007669"/>
    <property type="project" value="UniProtKB-KW"/>
</dbReference>
<keyword evidence="6 8" id="KW-0119">Carbohydrate metabolism</keyword>
<evidence type="ECO:0000256" key="5">
    <source>
        <dbReference type="ARBA" id="ARBA00023235"/>
    </source>
</evidence>
<dbReference type="GO" id="GO:0009045">
    <property type="term" value="F:xylose isomerase activity"/>
    <property type="evidence" value="ECO:0007669"/>
    <property type="project" value="UniProtKB-EC"/>
</dbReference>
<evidence type="ECO:0000256" key="2">
    <source>
        <dbReference type="ARBA" id="ARBA00011958"/>
    </source>
</evidence>
<keyword evidence="3 8" id="KW-0859">Xylose metabolism</keyword>
<organism evidence="9 10">
    <name type="scientific">Bicyclus anynana</name>
    <name type="common">Squinting bush brown butterfly</name>
    <dbReference type="NCBI Taxonomy" id="110368"/>
    <lineage>
        <taxon>Eukaryota</taxon>
        <taxon>Metazoa</taxon>
        <taxon>Ecdysozoa</taxon>
        <taxon>Arthropoda</taxon>
        <taxon>Hexapoda</taxon>
        <taxon>Insecta</taxon>
        <taxon>Pterygota</taxon>
        <taxon>Neoptera</taxon>
        <taxon>Endopterygota</taxon>
        <taxon>Lepidoptera</taxon>
        <taxon>Glossata</taxon>
        <taxon>Ditrysia</taxon>
        <taxon>Papilionoidea</taxon>
        <taxon>Nymphalidae</taxon>
        <taxon>Satyrinae</taxon>
        <taxon>Satyrini</taxon>
        <taxon>Mycalesina</taxon>
        <taxon>Bicyclus</taxon>
    </lineage>
</organism>
<evidence type="ECO:0000256" key="4">
    <source>
        <dbReference type="ARBA" id="ARBA00022723"/>
    </source>
</evidence>
<accession>A0A6J1P4J4</accession>
<dbReference type="OrthoDB" id="1730074at2759"/>
<name>A0A6J1P4J4_BICAN</name>
<dbReference type="SUPFAM" id="SSF51658">
    <property type="entry name" value="Xylose isomerase-like"/>
    <property type="match status" value="1"/>
</dbReference>
<dbReference type="PANTHER" id="PTHR48408:SF1">
    <property type="entry name" value="XYLOSE ISOMERASE"/>
    <property type="match status" value="1"/>
</dbReference>
<gene>
    <name evidence="10" type="primary">LOC112056513</name>
</gene>
<protein>
    <recommendedName>
        <fullName evidence="2 8">Xylose isomerase</fullName>
        <ecNumber evidence="2 8">5.3.1.5</ecNumber>
    </recommendedName>
</protein>
<dbReference type="GeneID" id="112056513"/>
<keyword evidence="5 8" id="KW-0413">Isomerase</keyword>
<evidence type="ECO:0000256" key="8">
    <source>
        <dbReference type="RuleBase" id="RU000609"/>
    </source>
</evidence>
<reference evidence="10" key="1">
    <citation type="submission" date="2025-08" db="UniProtKB">
        <authorList>
            <consortium name="RefSeq"/>
        </authorList>
    </citation>
    <scope>IDENTIFICATION</scope>
</reference>